<evidence type="ECO:0000256" key="1">
    <source>
        <dbReference type="SAM" id="MobiDB-lite"/>
    </source>
</evidence>
<organism evidence="3">
    <name type="scientific">Prymnesium polylepis</name>
    <dbReference type="NCBI Taxonomy" id="72548"/>
    <lineage>
        <taxon>Eukaryota</taxon>
        <taxon>Haptista</taxon>
        <taxon>Haptophyta</taxon>
        <taxon>Prymnesiophyceae</taxon>
        <taxon>Prymnesiales</taxon>
        <taxon>Prymnesiaceae</taxon>
        <taxon>Prymnesium</taxon>
    </lineage>
</organism>
<dbReference type="Gene3D" id="1.10.167.10">
    <property type="entry name" value="Regulator of G-protein Signalling 4, domain 2"/>
    <property type="match status" value="1"/>
</dbReference>
<dbReference type="SMART" id="SM00065">
    <property type="entry name" value="GAF"/>
    <property type="match status" value="1"/>
</dbReference>
<dbReference type="InterPro" id="IPR016137">
    <property type="entry name" value="RGS"/>
</dbReference>
<accession>A0A7S4K0M8</accession>
<feature type="domain" description="RGS" evidence="2">
    <location>
        <begin position="42"/>
        <end position="188"/>
    </location>
</feature>
<evidence type="ECO:0000313" key="3">
    <source>
        <dbReference type="EMBL" id="CAE2280242.1"/>
    </source>
</evidence>
<dbReference type="SUPFAM" id="SSF48097">
    <property type="entry name" value="Regulator of G-protein signaling, RGS"/>
    <property type="match status" value="1"/>
</dbReference>
<dbReference type="Gene3D" id="3.30.450.40">
    <property type="match status" value="1"/>
</dbReference>
<dbReference type="SUPFAM" id="SSF55781">
    <property type="entry name" value="GAF domain-like"/>
    <property type="match status" value="1"/>
</dbReference>
<reference evidence="3" key="1">
    <citation type="submission" date="2021-01" db="EMBL/GenBank/DDBJ databases">
        <authorList>
            <person name="Corre E."/>
            <person name="Pelletier E."/>
            <person name="Niang G."/>
            <person name="Scheremetjew M."/>
            <person name="Finn R."/>
            <person name="Kale V."/>
            <person name="Holt S."/>
            <person name="Cochrane G."/>
            <person name="Meng A."/>
            <person name="Brown T."/>
            <person name="Cohen L."/>
        </authorList>
    </citation>
    <scope>NUCLEOTIDE SEQUENCE</scope>
    <source>
        <strain evidence="3">UIO037</strain>
    </source>
</reference>
<sequence>MGCGGSKEPTNAAEVKSDPLARKRSIATMDTTVRLTERTRLDFKHVTADPEALEALMAFAAAEFSDENLLFWVEVRDAFLTLGGPSRRATPRETEEPYPVEPVGAEVDAVKLQPVADGIIKKYLLEDSAELPVTMSSAHQKLFKKKPSPGVYTYSLTMFDAVHKQVLRDIDNDVFKRFRLSDAAESLLRKKPMLAIGDPSQLFAQAHVQETLAELMAAALELAHCDRMTAWLVDGKSIFSVCSSMLGNAILKLPLGAGLAGKAAKTGQDVLVADASKEADFDFLFDQATGYKTQSVLCVAIRRDDSDAVQAVIQLLNKKGAQEGEVVPFSEDDATRIRARVGPPLLNAFEDVALDLVGAPAAAPAPAPAIATI</sequence>
<protein>
    <recommendedName>
        <fullName evidence="2">RGS domain-containing protein</fullName>
    </recommendedName>
</protein>
<dbReference type="InterPro" id="IPR003018">
    <property type="entry name" value="GAF"/>
</dbReference>
<evidence type="ECO:0000259" key="2">
    <source>
        <dbReference type="PROSITE" id="PS50132"/>
    </source>
</evidence>
<dbReference type="InterPro" id="IPR036305">
    <property type="entry name" value="RGS_sf"/>
</dbReference>
<name>A0A7S4K0M8_9EUKA</name>
<dbReference type="Pfam" id="PF00615">
    <property type="entry name" value="RGS"/>
    <property type="match status" value="1"/>
</dbReference>
<feature type="region of interest" description="Disordered" evidence="1">
    <location>
        <begin position="1"/>
        <end position="21"/>
    </location>
</feature>
<dbReference type="InterPro" id="IPR044926">
    <property type="entry name" value="RGS_subdomain_2"/>
</dbReference>
<dbReference type="SMART" id="SM00315">
    <property type="entry name" value="RGS"/>
    <property type="match status" value="1"/>
</dbReference>
<gene>
    <name evidence="3" type="ORF">CPOL0286_LOCUS18225</name>
</gene>
<dbReference type="Pfam" id="PF01590">
    <property type="entry name" value="GAF"/>
    <property type="match status" value="1"/>
</dbReference>
<dbReference type="EMBL" id="HBKO01039808">
    <property type="protein sequence ID" value="CAE2280242.1"/>
    <property type="molecule type" value="Transcribed_RNA"/>
</dbReference>
<proteinExistence type="predicted"/>
<dbReference type="InterPro" id="IPR029016">
    <property type="entry name" value="GAF-like_dom_sf"/>
</dbReference>
<dbReference type="AlphaFoldDB" id="A0A7S4K0M8"/>
<dbReference type="PROSITE" id="PS50132">
    <property type="entry name" value="RGS"/>
    <property type="match status" value="1"/>
</dbReference>